<feature type="transmembrane region" description="Helical" evidence="9">
    <location>
        <begin position="210"/>
        <end position="226"/>
    </location>
</feature>
<accession>A0ABW3X4Q4</accession>
<evidence type="ECO:0000256" key="7">
    <source>
        <dbReference type="ARBA" id="ARBA00023047"/>
    </source>
</evidence>
<feature type="transmembrane region" description="Helical" evidence="9">
    <location>
        <begin position="174"/>
        <end position="198"/>
    </location>
</feature>
<name>A0ABW3X4Q4_9HYPH</name>
<feature type="transmembrane region" description="Helical" evidence="9">
    <location>
        <begin position="104"/>
        <end position="126"/>
    </location>
</feature>
<evidence type="ECO:0000313" key="11">
    <source>
        <dbReference type="EMBL" id="MFD1303946.1"/>
    </source>
</evidence>
<feature type="transmembrane region" description="Helical" evidence="9">
    <location>
        <begin position="147"/>
        <end position="168"/>
    </location>
</feature>
<dbReference type="PANTHER" id="PTHR30413">
    <property type="entry name" value="INNER MEMBRANE TRANSPORT PERMEASE"/>
    <property type="match status" value="1"/>
</dbReference>
<keyword evidence="5 9" id="KW-0812">Transmembrane</keyword>
<evidence type="ECO:0000256" key="6">
    <source>
        <dbReference type="ARBA" id="ARBA00022989"/>
    </source>
</evidence>
<dbReference type="InterPro" id="IPR013525">
    <property type="entry name" value="ABC2_TM"/>
</dbReference>
<evidence type="ECO:0000256" key="9">
    <source>
        <dbReference type="SAM" id="Phobius"/>
    </source>
</evidence>
<evidence type="ECO:0000256" key="8">
    <source>
        <dbReference type="ARBA" id="ARBA00023136"/>
    </source>
</evidence>
<comment type="subcellular location">
    <subcellularLocation>
        <location evidence="1">Cell membrane</location>
        <topology evidence="1">Multi-pass membrane protein</topology>
    </subcellularLocation>
</comment>
<evidence type="ECO:0000259" key="10">
    <source>
        <dbReference type="Pfam" id="PF01061"/>
    </source>
</evidence>
<protein>
    <submittedName>
        <fullName evidence="11">ABC transporter permease</fullName>
    </submittedName>
</protein>
<keyword evidence="7" id="KW-0625">Polysaccharide transport</keyword>
<comment type="caution">
    <text evidence="11">The sequence shown here is derived from an EMBL/GenBank/DDBJ whole genome shotgun (WGS) entry which is preliminary data.</text>
</comment>
<dbReference type="PANTHER" id="PTHR30413:SF10">
    <property type="entry name" value="CAPSULE POLYSACCHARIDE EXPORT INNER-MEMBRANE PROTEIN CTRC"/>
    <property type="match status" value="1"/>
</dbReference>
<evidence type="ECO:0000256" key="2">
    <source>
        <dbReference type="ARBA" id="ARBA00007783"/>
    </source>
</evidence>
<reference evidence="12" key="1">
    <citation type="journal article" date="2019" name="Int. J. Syst. Evol. Microbiol.">
        <title>The Global Catalogue of Microorganisms (GCM) 10K type strain sequencing project: providing services to taxonomists for standard genome sequencing and annotation.</title>
        <authorList>
            <consortium name="The Broad Institute Genomics Platform"/>
            <consortium name="The Broad Institute Genome Sequencing Center for Infectious Disease"/>
            <person name="Wu L."/>
            <person name="Ma J."/>
        </authorList>
    </citation>
    <scope>NUCLEOTIDE SEQUENCE [LARGE SCALE GENOMIC DNA]</scope>
    <source>
        <strain evidence="12">CCUG 56108</strain>
    </source>
</reference>
<evidence type="ECO:0000256" key="3">
    <source>
        <dbReference type="ARBA" id="ARBA00022448"/>
    </source>
</evidence>
<evidence type="ECO:0000256" key="1">
    <source>
        <dbReference type="ARBA" id="ARBA00004651"/>
    </source>
</evidence>
<evidence type="ECO:0000256" key="5">
    <source>
        <dbReference type="ARBA" id="ARBA00022692"/>
    </source>
</evidence>
<keyword evidence="6 9" id="KW-1133">Transmembrane helix</keyword>
<keyword evidence="3" id="KW-0813">Transport</keyword>
<sequence>MIKNLPMRAGACFGVAIMSRSTGAGLRERDRMGLVAGGAADVLGGFGAWRMWWMLAKNDVIRRYRRSRVGQLWLTLSMAVMIFGMGAIYASLFGTSMANYLPHLGTGLVLWGLISQTIIESCSSFTENDSIIRQVALPRFTYLLRTIARNLFVFAHNLIILPILFLVTGSPIDWHILLFVPGLLLVLLNLAWIGYLLAILSARFRDIPQIVASIVQVAFFVSPVVFKPSQLRVDHPVLILNPFASMLDVMREPLLGHLPSATSYLILLGLLVVGWLVALAFSGKYSHRVVYWL</sequence>
<gene>
    <name evidence="11" type="ORF">ACFQ4G_20475</name>
</gene>
<evidence type="ECO:0000313" key="12">
    <source>
        <dbReference type="Proteomes" id="UP001597176"/>
    </source>
</evidence>
<evidence type="ECO:0000256" key="4">
    <source>
        <dbReference type="ARBA" id="ARBA00022475"/>
    </source>
</evidence>
<dbReference type="Proteomes" id="UP001597176">
    <property type="component" value="Unassembled WGS sequence"/>
</dbReference>
<comment type="similarity">
    <text evidence="2">Belongs to the ABC-2 integral membrane protein family.</text>
</comment>
<keyword evidence="7" id="KW-0762">Sugar transport</keyword>
<organism evidence="11 12">
    <name type="scientific">Methylobacterium marchantiae</name>
    <dbReference type="NCBI Taxonomy" id="600331"/>
    <lineage>
        <taxon>Bacteria</taxon>
        <taxon>Pseudomonadati</taxon>
        <taxon>Pseudomonadota</taxon>
        <taxon>Alphaproteobacteria</taxon>
        <taxon>Hyphomicrobiales</taxon>
        <taxon>Methylobacteriaceae</taxon>
        <taxon>Methylobacterium</taxon>
    </lineage>
</organism>
<proteinExistence type="inferred from homology"/>
<dbReference type="EMBL" id="JBHTND010000044">
    <property type="protein sequence ID" value="MFD1303946.1"/>
    <property type="molecule type" value="Genomic_DNA"/>
</dbReference>
<feature type="domain" description="ABC-2 type transporter transmembrane" evidence="10">
    <location>
        <begin position="52"/>
        <end position="252"/>
    </location>
</feature>
<keyword evidence="12" id="KW-1185">Reference proteome</keyword>
<keyword evidence="8 9" id="KW-0472">Membrane</keyword>
<feature type="transmembrane region" description="Helical" evidence="9">
    <location>
        <begin position="261"/>
        <end position="281"/>
    </location>
</feature>
<feature type="transmembrane region" description="Helical" evidence="9">
    <location>
        <begin position="72"/>
        <end position="92"/>
    </location>
</feature>
<dbReference type="RefSeq" id="WP_238209308.1">
    <property type="nucleotide sequence ID" value="NZ_JBHTND010000044.1"/>
</dbReference>
<keyword evidence="4" id="KW-1003">Cell membrane</keyword>
<dbReference type="Pfam" id="PF01061">
    <property type="entry name" value="ABC2_membrane"/>
    <property type="match status" value="1"/>
</dbReference>